<gene>
    <name evidence="1" type="ORF">BCV72DRAFT_241827</name>
</gene>
<accession>A0A1X0R3Q5</accession>
<sequence>MGKKSSSLCIPPVVTQYRHLMTTPANHKLPADILVLAFQHIERKNVGLFAYRGIFWLQHFHENSASDQLVQFGKYVKRVTIGEGIGIADNRISLENFENFVKYCPKVTLVSVSLPVFRGSLYYHLFEVDDNIKWKLHRLDRNVENQKFKLSYYYKYKDTIKVIRWLEDIEDFDFVIGFPLLEELALP</sequence>
<dbReference type="VEuPathDB" id="FungiDB:BCV72DRAFT_241827"/>
<reference evidence="1" key="1">
    <citation type="journal article" date="2016" name="Proc. Natl. Acad. Sci. U.S.A.">
        <title>Lipid metabolic changes in an early divergent fungus govern the establishment of a mutualistic symbiosis with endobacteria.</title>
        <authorList>
            <person name="Lastovetsky O.A."/>
            <person name="Gaspar M.L."/>
            <person name="Mondo S.J."/>
            <person name="LaButti K.M."/>
            <person name="Sandor L."/>
            <person name="Grigoriev I.V."/>
            <person name="Henry S.A."/>
            <person name="Pawlowska T.E."/>
        </authorList>
    </citation>
    <scope>NUCLEOTIDE SEQUENCE [LARGE SCALE GENOMIC DNA]</scope>
    <source>
        <strain evidence="1">ATCC 52814</strain>
    </source>
</reference>
<evidence type="ECO:0000313" key="1">
    <source>
        <dbReference type="EMBL" id="ORE06665.1"/>
    </source>
</evidence>
<organism evidence="1">
    <name type="scientific">Rhizopus microsporus var. microsporus</name>
    <dbReference type="NCBI Taxonomy" id="86635"/>
    <lineage>
        <taxon>Eukaryota</taxon>
        <taxon>Fungi</taxon>
        <taxon>Fungi incertae sedis</taxon>
        <taxon>Mucoromycota</taxon>
        <taxon>Mucoromycotina</taxon>
        <taxon>Mucoromycetes</taxon>
        <taxon>Mucorales</taxon>
        <taxon>Mucorineae</taxon>
        <taxon>Rhizopodaceae</taxon>
        <taxon>Rhizopus</taxon>
    </lineage>
</organism>
<dbReference type="EMBL" id="KV921918">
    <property type="protein sequence ID" value="ORE06665.1"/>
    <property type="molecule type" value="Genomic_DNA"/>
</dbReference>
<dbReference type="Proteomes" id="UP000242414">
    <property type="component" value="Unassembled WGS sequence"/>
</dbReference>
<name>A0A1X0R3Q5_RHIZD</name>
<protein>
    <submittedName>
        <fullName evidence="1">Uncharacterized protein</fullName>
    </submittedName>
</protein>
<dbReference type="AlphaFoldDB" id="A0A1X0R3Q5"/>
<proteinExistence type="predicted"/>